<dbReference type="Gene3D" id="1.20.1250.20">
    <property type="entry name" value="MFS general substrate transporter like domains"/>
    <property type="match status" value="2"/>
</dbReference>
<dbReference type="PROSITE" id="PS50850">
    <property type="entry name" value="MFS"/>
    <property type="match status" value="1"/>
</dbReference>
<evidence type="ECO:0000256" key="6">
    <source>
        <dbReference type="ARBA" id="ARBA00023136"/>
    </source>
</evidence>
<gene>
    <name evidence="7" type="ORF">CE91St55_17900</name>
</gene>
<dbReference type="AlphaFoldDB" id="A0A413LP74"/>
<sequence length="406" mass="43114">MTSQIRQNYKHTINACYIGYITQAVVNNFAPLLFLTFQRSYGISLGKISFLVTVNFGVQLLVDFLAAHFVDRIGYRISIVTAHILAAVGLIGLALFPQMMEDSYSGLMAAIILYAVGGGLLEVLVSPIVEACPTERKAAAMSLLHSFYCWGHMGVVILSTAFFYLFGIDQWQVLAVIWAAVPLANALYFFLVPIRTLAEEEEGLSIRRLSGKMVFWILMVLMICAGASEQAVSQWASAFAESGLHVSKSVGDLAGPCAFAFFMGVSRVVSAKYSDRISLERIMLGSGGLCVVSYLLIALSPWPVLSLAGCALCGFAVGALWPSTFSLAMKKIPGGGTAMFALFALAGDIGCAGGPLVVGRISGVFGDDLRIGILAALVFPVILTVGVLASGRSKGGARNKTVSSGC</sequence>
<keyword evidence="5" id="KW-1133">Transmembrane helix</keyword>
<organism evidence="7 8">
    <name type="scientific">Hungatella hathewayi</name>
    <dbReference type="NCBI Taxonomy" id="154046"/>
    <lineage>
        <taxon>Bacteria</taxon>
        <taxon>Bacillati</taxon>
        <taxon>Bacillota</taxon>
        <taxon>Clostridia</taxon>
        <taxon>Lachnospirales</taxon>
        <taxon>Lachnospiraceae</taxon>
        <taxon>Hungatella</taxon>
    </lineage>
</organism>
<evidence type="ECO:0000313" key="7">
    <source>
        <dbReference type="EMBL" id="GKG99808.1"/>
    </source>
</evidence>
<reference evidence="7" key="1">
    <citation type="submission" date="2022-01" db="EMBL/GenBank/DDBJ databases">
        <title>Novel bile acid biosynthetic pathways are enriched in the microbiome of centenarians.</title>
        <authorList>
            <person name="Sato Y."/>
            <person name="Atarashi K."/>
            <person name="Plichta R.D."/>
            <person name="Arai Y."/>
            <person name="Sasajima S."/>
            <person name="Kearney M.S."/>
            <person name="Suda W."/>
            <person name="Takeshita K."/>
            <person name="Sasaki T."/>
            <person name="Okamoto S."/>
            <person name="Skelly N.A."/>
            <person name="Okamura Y."/>
            <person name="Vlamakis H."/>
            <person name="Li Y."/>
            <person name="Tanoue T."/>
            <person name="Takei H."/>
            <person name="Nittono H."/>
            <person name="Narushima S."/>
            <person name="Irie J."/>
            <person name="Itoh H."/>
            <person name="Moriya K."/>
            <person name="Sugiura Y."/>
            <person name="Suematsu M."/>
            <person name="Moritoki N."/>
            <person name="Shibata S."/>
            <person name="Littman R.D."/>
            <person name="Fischbach A.M."/>
            <person name="Uwamino Y."/>
            <person name="Inoue T."/>
            <person name="Honda A."/>
            <person name="Hattori M."/>
            <person name="Murai T."/>
            <person name="Xavier J.R."/>
            <person name="Hirose N."/>
            <person name="Honda K."/>
        </authorList>
    </citation>
    <scope>NUCLEOTIDE SEQUENCE</scope>
    <source>
        <strain evidence="7">CE91-St55</strain>
    </source>
</reference>
<dbReference type="InterPro" id="IPR051788">
    <property type="entry name" value="MFS_Transporter"/>
</dbReference>
<dbReference type="GO" id="GO:0022857">
    <property type="term" value="F:transmembrane transporter activity"/>
    <property type="evidence" value="ECO:0007669"/>
    <property type="project" value="InterPro"/>
</dbReference>
<comment type="similarity">
    <text evidence="2">Belongs to the major facilitator superfamily.</text>
</comment>
<name>A0A413LP74_9FIRM</name>
<accession>A0A413LP74</accession>
<dbReference type="EMBL" id="BQNJ01000001">
    <property type="protein sequence ID" value="GKG99808.1"/>
    <property type="molecule type" value="Genomic_DNA"/>
</dbReference>
<evidence type="ECO:0000256" key="4">
    <source>
        <dbReference type="ARBA" id="ARBA00022692"/>
    </source>
</evidence>
<dbReference type="InterPro" id="IPR036259">
    <property type="entry name" value="MFS_trans_sf"/>
</dbReference>
<dbReference type="RefSeq" id="WP_118042043.1">
    <property type="nucleotide sequence ID" value="NZ_BQNJ01000001.1"/>
</dbReference>
<keyword evidence="3" id="KW-0813">Transport</keyword>
<protein>
    <submittedName>
        <fullName evidence="7">Uncharacterized protein</fullName>
    </submittedName>
</protein>
<evidence type="ECO:0000256" key="3">
    <source>
        <dbReference type="ARBA" id="ARBA00022448"/>
    </source>
</evidence>
<comment type="caution">
    <text evidence="7">The sequence shown here is derived from an EMBL/GenBank/DDBJ whole genome shotgun (WGS) entry which is preliminary data.</text>
</comment>
<comment type="subcellular location">
    <subcellularLocation>
        <location evidence="1">Cell membrane</location>
        <topology evidence="1">Multi-pass membrane protein</topology>
    </subcellularLocation>
</comment>
<keyword evidence="6" id="KW-0472">Membrane</keyword>
<dbReference type="GO" id="GO:0005886">
    <property type="term" value="C:plasma membrane"/>
    <property type="evidence" value="ECO:0007669"/>
    <property type="project" value="UniProtKB-SubCell"/>
</dbReference>
<keyword evidence="4" id="KW-0812">Transmembrane</keyword>
<dbReference type="Pfam" id="PF07690">
    <property type="entry name" value="MFS_1"/>
    <property type="match status" value="1"/>
</dbReference>
<dbReference type="PANTHER" id="PTHR23514">
    <property type="entry name" value="BYPASS OF STOP CODON PROTEIN 6"/>
    <property type="match status" value="1"/>
</dbReference>
<dbReference type="Proteomes" id="UP001055091">
    <property type="component" value="Unassembled WGS sequence"/>
</dbReference>
<evidence type="ECO:0000256" key="1">
    <source>
        <dbReference type="ARBA" id="ARBA00004651"/>
    </source>
</evidence>
<evidence type="ECO:0000256" key="5">
    <source>
        <dbReference type="ARBA" id="ARBA00022989"/>
    </source>
</evidence>
<dbReference type="InterPro" id="IPR011701">
    <property type="entry name" value="MFS"/>
</dbReference>
<evidence type="ECO:0000256" key="2">
    <source>
        <dbReference type="ARBA" id="ARBA00008335"/>
    </source>
</evidence>
<dbReference type="SUPFAM" id="SSF103473">
    <property type="entry name" value="MFS general substrate transporter"/>
    <property type="match status" value="1"/>
</dbReference>
<dbReference type="PANTHER" id="PTHR23514:SF3">
    <property type="entry name" value="BYPASS OF STOP CODON PROTEIN 6"/>
    <property type="match status" value="1"/>
</dbReference>
<dbReference type="GeneID" id="93151319"/>
<evidence type="ECO:0000313" key="8">
    <source>
        <dbReference type="Proteomes" id="UP001055091"/>
    </source>
</evidence>
<dbReference type="InterPro" id="IPR020846">
    <property type="entry name" value="MFS_dom"/>
</dbReference>
<proteinExistence type="inferred from homology"/>